<keyword evidence="1 2" id="KW-0732">Signal</keyword>
<dbReference type="InterPro" id="IPR043504">
    <property type="entry name" value="Peptidase_S1_PA_chymotrypsin"/>
</dbReference>
<dbReference type="SUPFAM" id="SSF50494">
    <property type="entry name" value="Trypsin-like serine proteases"/>
    <property type="match status" value="1"/>
</dbReference>
<proteinExistence type="predicted"/>
<name>A0A6I8LKS0_9PSEU</name>
<dbReference type="Pfam" id="PF00089">
    <property type="entry name" value="Trypsin"/>
    <property type="match status" value="1"/>
</dbReference>
<feature type="signal peptide" evidence="2">
    <location>
        <begin position="1"/>
        <end position="31"/>
    </location>
</feature>
<dbReference type="GO" id="GO:0004252">
    <property type="term" value="F:serine-type endopeptidase activity"/>
    <property type="evidence" value="ECO:0007669"/>
    <property type="project" value="InterPro"/>
</dbReference>
<sequence length="325" mass="33880">MRIRASRLKTLLVSAGLVAGAALVSAPLASAASPDGVVQSPQVGQFAQGQLEKFWTPERLRSARPVAQDAPKAAAVPQVASPVLTPGGDQFGNAQAARPYTSDFNTRVTGKVFFFNPRDGLTYVCSGSVINSTGKSVVATAAHCVFQGGAGQSVWSQNFIFIPSYDNNSRPLGTWSAATFWIPTTYFNHGNDGVTHEDDVATVAIAAQGASKITNVVGGLGWVSNNSGTINGFDTHGYPQELYGGQNQLRCLGNGRNAGGFNGDTYLFTNNCVAFGGWSGGPVINGSNQLLGVTSGSDRSTNSFYARTASNTWVPVLNAAQAAGF</sequence>
<evidence type="ECO:0000259" key="3">
    <source>
        <dbReference type="PROSITE" id="PS50240"/>
    </source>
</evidence>
<protein>
    <recommendedName>
        <fullName evidence="3">Peptidase S1 domain-containing protein</fullName>
    </recommendedName>
</protein>
<evidence type="ECO:0000256" key="2">
    <source>
        <dbReference type="SAM" id="SignalP"/>
    </source>
</evidence>
<dbReference type="Proteomes" id="UP000399805">
    <property type="component" value="Unassembled WGS sequence"/>
</dbReference>
<evidence type="ECO:0000313" key="4">
    <source>
        <dbReference type="EMBL" id="VVJ17620.1"/>
    </source>
</evidence>
<dbReference type="PANTHER" id="PTHR15462">
    <property type="entry name" value="SERINE PROTEASE"/>
    <property type="match status" value="1"/>
</dbReference>
<dbReference type="RefSeq" id="WP_155542757.1">
    <property type="nucleotide sequence ID" value="NZ_CABVGP010000001.1"/>
</dbReference>
<evidence type="ECO:0000313" key="5">
    <source>
        <dbReference type="Proteomes" id="UP000399805"/>
    </source>
</evidence>
<dbReference type="AlphaFoldDB" id="A0A6I8LKS0"/>
<accession>A0A6I8LKS0</accession>
<evidence type="ECO:0000256" key="1">
    <source>
        <dbReference type="ARBA" id="ARBA00022729"/>
    </source>
</evidence>
<organism evidence="4 5">
    <name type="scientific">Amycolatopsis camponoti</name>
    <dbReference type="NCBI Taxonomy" id="2606593"/>
    <lineage>
        <taxon>Bacteria</taxon>
        <taxon>Bacillati</taxon>
        <taxon>Actinomycetota</taxon>
        <taxon>Actinomycetes</taxon>
        <taxon>Pseudonocardiales</taxon>
        <taxon>Pseudonocardiaceae</taxon>
        <taxon>Amycolatopsis</taxon>
    </lineage>
</organism>
<feature type="chain" id="PRO_5026310844" description="Peptidase S1 domain-containing protein" evidence="2">
    <location>
        <begin position="32"/>
        <end position="325"/>
    </location>
</feature>
<dbReference type="PROSITE" id="PS50240">
    <property type="entry name" value="TRYPSIN_DOM"/>
    <property type="match status" value="1"/>
</dbReference>
<dbReference type="InterPro" id="IPR009003">
    <property type="entry name" value="Peptidase_S1_PA"/>
</dbReference>
<keyword evidence="5" id="KW-1185">Reference proteome</keyword>
<feature type="domain" description="Peptidase S1" evidence="3">
    <location>
        <begin position="85"/>
        <end position="325"/>
    </location>
</feature>
<dbReference type="InterPro" id="IPR001254">
    <property type="entry name" value="Trypsin_dom"/>
</dbReference>
<gene>
    <name evidence="4" type="ORF">AA23TX_02641</name>
</gene>
<reference evidence="4 5" key="1">
    <citation type="submission" date="2019-09" db="EMBL/GenBank/DDBJ databases">
        <authorList>
            <person name="Leyn A S."/>
        </authorList>
    </citation>
    <scope>NUCLEOTIDE SEQUENCE [LARGE SCALE GENOMIC DNA]</scope>
    <source>
        <strain evidence="4">AA231_1</strain>
    </source>
</reference>
<dbReference type="Gene3D" id="2.40.10.10">
    <property type="entry name" value="Trypsin-like serine proteases"/>
    <property type="match status" value="2"/>
</dbReference>
<dbReference type="InterPro" id="IPR050966">
    <property type="entry name" value="Glutamyl_endopeptidase"/>
</dbReference>
<dbReference type="GO" id="GO:0006508">
    <property type="term" value="P:proteolysis"/>
    <property type="evidence" value="ECO:0007669"/>
    <property type="project" value="InterPro"/>
</dbReference>
<dbReference type="EMBL" id="CABVGP010000001">
    <property type="protein sequence ID" value="VVJ17620.1"/>
    <property type="molecule type" value="Genomic_DNA"/>
</dbReference>